<accession>A0ABZ2ECS8</accession>
<name>A0ABZ2ECS8_9LACT</name>
<dbReference type="EMBL" id="CP145132">
    <property type="protein sequence ID" value="WWC54687.1"/>
    <property type="molecule type" value="Genomic_DNA"/>
</dbReference>
<evidence type="ECO:0000256" key="2">
    <source>
        <dbReference type="ARBA" id="ARBA00022512"/>
    </source>
</evidence>
<dbReference type="Pfam" id="PF17961">
    <property type="entry name" value="Big_8"/>
    <property type="match status" value="1"/>
</dbReference>
<dbReference type="RefSeq" id="WP_101560545.1">
    <property type="nucleotide sequence ID" value="NZ_CP145132.1"/>
</dbReference>
<feature type="compositionally biased region" description="Basic and acidic residues" evidence="6">
    <location>
        <begin position="111"/>
        <end position="137"/>
    </location>
</feature>
<dbReference type="Gene3D" id="2.60.40.1140">
    <property type="entry name" value="Collagen-binding surface protein Cna, B-type domain"/>
    <property type="match status" value="7"/>
</dbReference>
<keyword evidence="5" id="KW-0572">Peptidoglycan-anchor</keyword>
<evidence type="ECO:0000256" key="5">
    <source>
        <dbReference type="ARBA" id="ARBA00023088"/>
    </source>
</evidence>
<dbReference type="Pfam" id="PF17802">
    <property type="entry name" value="SpaA"/>
    <property type="match status" value="1"/>
</dbReference>
<dbReference type="SUPFAM" id="SSF49401">
    <property type="entry name" value="Bacterial adhesins"/>
    <property type="match status" value="2"/>
</dbReference>
<keyword evidence="7" id="KW-0812">Transmembrane</keyword>
<feature type="domain" description="SpaA-like prealbumin fold" evidence="10">
    <location>
        <begin position="472"/>
        <end position="547"/>
    </location>
</feature>
<keyword evidence="4 8" id="KW-0732">Signal</keyword>
<feature type="domain" description="CNA-B" evidence="9">
    <location>
        <begin position="667"/>
        <end position="767"/>
    </location>
</feature>
<dbReference type="InterPro" id="IPR041033">
    <property type="entry name" value="SpaA_PFL_dom_1"/>
</dbReference>
<evidence type="ECO:0000313" key="13">
    <source>
        <dbReference type="Proteomes" id="UP000250354"/>
    </source>
</evidence>
<dbReference type="Gene3D" id="2.60.40.10">
    <property type="entry name" value="Immunoglobulins"/>
    <property type="match status" value="1"/>
</dbReference>
<feature type="transmembrane region" description="Helical" evidence="7">
    <location>
        <begin position="1484"/>
        <end position="1502"/>
    </location>
</feature>
<protein>
    <submittedName>
        <fullName evidence="12">Cna B-type domain-containing protein</fullName>
    </submittedName>
</protein>
<reference evidence="12 13" key="1">
    <citation type="journal article" date="2020" name="J. Bacteriol.">
        <title>Aerococcus urinae Isolated from Women with Lower Urinary Tract Symptoms: In Vitro Aggregation and Genome Analysis.</title>
        <authorList>
            <person name="Hilt E.E."/>
            <person name="Putonti C."/>
            <person name="Thomas-White K."/>
            <person name="Lewis A.L."/>
            <person name="Visick K.L."/>
            <person name="Gilbert N.M."/>
            <person name="Wolfe A.J."/>
        </authorList>
    </citation>
    <scope>NUCLEOTIDE SEQUENCE [LARGE SCALE GENOMIC DNA]</scope>
    <source>
        <strain evidence="12 13">UMB1016</strain>
    </source>
</reference>
<feature type="domain" description="CNA-B" evidence="9">
    <location>
        <begin position="1015"/>
        <end position="1115"/>
    </location>
</feature>
<feature type="signal peptide" evidence="8">
    <location>
        <begin position="1"/>
        <end position="26"/>
    </location>
</feature>
<keyword evidence="7" id="KW-1133">Transmembrane helix</keyword>
<keyword evidence="2" id="KW-0134">Cell wall</keyword>
<feature type="domain" description="SDR-like Ig" evidence="11">
    <location>
        <begin position="191"/>
        <end position="287"/>
    </location>
</feature>
<keyword evidence="13" id="KW-1185">Reference proteome</keyword>
<keyword evidence="3" id="KW-0964">Secreted</keyword>
<feature type="region of interest" description="Disordered" evidence="6">
    <location>
        <begin position="1349"/>
        <end position="1476"/>
    </location>
</feature>
<sequence length="1509" mass="168515">MKKGFTALLLAIAMLIFSFMPTRVEAKELGPPIANQEVMAINEVNGQDKVTPSPEAHKEVNSIEKKDTTSQVAGQKKEGGDQAPATLKENTQAVQATTRASDGAHAINSRATEEERPSTKRLQDQLVKEEEVPKPIEKPAQASTTTEEVRADKLPDQAVDVGLRSAPTHHDDVIKGVRVTKANGQKVNSAYQWMTIKVNMDFQLPDNTIKAGDTTTIQLPKELVFKETPNRFGVKDSTGAVVARGYVNPQNKTLTLSYTDYVEKHSGIKGTLFFSTRVDHSQEKKAKNIPLNFRIGNQLIFAGNIRWQGAVKAKYYPLQKDAWKSRLGNNIIQYRIAVNRKGQDIYNGAISDDLVSEKVEYIKNSLRVYMGKWQWNDKKSDFDFNHGVNVTSHVKIIWGENNKAFKIHFGRLRPDQGLMITYRAQIDYQALDGEVIKNYVRLTGDGINNEEGISRYRYLSAGGKAQGYVYQMKLVKLDQADPNKTLAGAKFRLVRNRTGALIGEYETNQAGEIVIKNLLRDDYTLKESQAPVGYQLDPSPIAVGAEDFDNPEKLAIKSITNKKIEEKLSIPVTKLWIGKMLKEVTVFLKADGEKIQEGKISVDTFWMHTFENLAKFKPDGSPIEYTVEEAPVAGYRTDIRQKVAGDVSRGFIITNKEIPSLIPRREIKVTKAWLNSQGESLNAPVDKLEVELYRDGQATGKKVTLSVENHWTGAFKNLPVYESIENPKAYEYSVREVGEDKGSIQVNGHWFKVTYQGTMKDGFTILNQETPTWTPMSPPSREVKVTKTWLNAQAEALKAPIDKLEVELYRDGQATGNKLFLSAENHWAGSFKDLPVYESVENPKAYEYSVREVGEVKRSIQVNGHWFKVTYQGTMKDGFTILNQETPTWTPMTPPSREVKVTKTWLNAQGEALEAPIDKFEVELYRDGQATGKKLTLSVENHWIGAFKNLPVYESIENTKVYEYSIKEVGEAKGSIQVAGKWFKVSYQGTMKDGFNVLNQETPAWTPMTPPSREVKVTKAWVNAQGESLSVPVDKLEVELYRDGQATGKKLTLSAENQWSGAFKNLPVYESIENPKAYAYSIKEVGEAKGSIQVAGKWFKVSYQGTMKDGFTILNQETPIWTPMTPPIRELKVTKTWLNTEGESLNAPVEKLEVELYRDGQATGKKLTLSVENHWSGAFKNLPVYESVENPKVYEYSVKEVGEEKGSIQVAGKWFKVSYQGTMKDGFTILNQETPTWTPMTPPTRELKVTKTWLNTQGESLSAPVDNIQVELYRDGQATGKKLTLSVENHWTGAFKDLPVYQSIENTKAYAYSIKEVGEAKGEIQIAGQCFKVTYSGTMKDGFKVVNQAYPPEEPQTPPDKPKKPETPPVTPPDKPKKPETPPVTPPDKPKKPETPPVTPPDKPKKPETPPVTPPDKAKKPETPPVTPSDKAKKVEIPPMTSTKVVPLAGNPSQATEKSLPAHKQAHKEAGLPKTGVDSETQDWLALGVGAVFVGCLFAWLGKNNKSKR</sequence>
<evidence type="ECO:0000256" key="6">
    <source>
        <dbReference type="SAM" id="MobiDB-lite"/>
    </source>
</evidence>
<feature type="chain" id="PRO_5046606530" evidence="8">
    <location>
        <begin position="27"/>
        <end position="1509"/>
    </location>
</feature>
<evidence type="ECO:0000256" key="4">
    <source>
        <dbReference type="ARBA" id="ARBA00022729"/>
    </source>
</evidence>
<evidence type="ECO:0000256" key="3">
    <source>
        <dbReference type="ARBA" id="ARBA00022525"/>
    </source>
</evidence>
<evidence type="ECO:0000259" key="11">
    <source>
        <dbReference type="Pfam" id="PF17961"/>
    </source>
</evidence>
<evidence type="ECO:0000313" key="12">
    <source>
        <dbReference type="EMBL" id="WWC54687.1"/>
    </source>
</evidence>
<dbReference type="InterPro" id="IPR041171">
    <property type="entry name" value="SDR_Ig"/>
</dbReference>
<dbReference type="InterPro" id="IPR008454">
    <property type="entry name" value="Collagen-bd_Cna-like_B-typ_dom"/>
</dbReference>
<feature type="compositionally biased region" description="Basic and acidic residues" evidence="6">
    <location>
        <begin position="55"/>
        <end position="68"/>
    </location>
</feature>
<feature type="domain" description="CNA-B" evidence="9">
    <location>
        <begin position="899"/>
        <end position="999"/>
    </location>
</feature>
<dbReference type="Gene3D" id="2.60.40.1280">
    <property type="match status" value="1"/>
</dbReference>
<dbReference type="InterPro" id="IPR013783">
    <property type="entry name" value="Ig-like_fold"/>
</dbReference>
<evidence type="ECO:0000259" key="9">
    <source>
        <dbReference type="Pfam" id="PF05738"/>
    </source>
</evidence>
<evidence type="ECO:0000256" key="7">
    <source>
        <dbReference type="SAM" id="Phobius"/>
    </source>
</evidence>
<proteinExistence type="predicted"/>
<feature type="compositionally biased region" description="Polar residues" evidence="6">
    <location>
        <begin position="88"/>
        <end position="100"/>
    </location>
</feature>
<feature type="domain" description="CNA-B" evidence="9">
    <location>
        <begin position="1248"/>
        <end position="1347"/>
    </location>
</feature>
<dbReference type="CDD" id="cd00222">
    <property type="entry name" value="CollagenBindB"/>
    <property type="match status" value="7"/>
</dbReference>
<feature type="domain" description="CNA-B" evidence="9">
    <location>
        <begin position="1132"/>
        <end position="1231"/>
    </location>
</feature>
<feature type="domain" description="CNA-B" evidence="9">
    <location>
        <begin position="783"/>
        <end position="883"/>
    </location>
</feature>
<comment type="subcellular location">
    <subcellularLocation>
        <location evidence="1">Secreted</location>
        <location evidence="1">Cell wall</location>
        <topology evidence="1">Peptidoglycan-anchor</topology>
    </subcellularLocation>
</comment>
<keyword evidence="7" id="KW-0472">Membrane</keyword>
<feature type="domain" description="CNA-B" evidence="9">
    <location>
        <begin position="571"/>
        <end position="656"/>
    </location>
</feature>
<dbReference type="Proteomes" id="UP000250354">
    <property type="component" value="Chromosome"/>
</dbReference>
<gene>
    <name evidence="12" type="ORF">DBT44_0010005</name>
</gene>
<dbReference type="Gene3D" id="2.60.40.740">
    <property type="match status" value="1"/>
</dbReference>
<dbReference type="Pfam" id="PF05738">
    <property type="entry name" value="Cna_B"/>
    <property type="match status" value="7"/>
</dbReference>
<organism evidence="12 13">
    <name type="scientific">Aerococcus mictus</name>
    <dbReference type="NCBI Taxonomy" id="2976810"/>
    <lineage>
        <taxon>Bacteria</taxon>
        <taxon>Bacillati</taxon>
        <taxon>Bacillota</taxon>
        <taxon>Bacilli</taxon>
        <taxon>Lactobacillales</taxon>
        <taxon>Aerococcaceae</taxon>
        <taxon>Aerococcus</taxon>
    </lineage>
</organism>
<feature type="region of interest" description="Disordered" evidence="6">
    <location>
        <begin position="45"/>
        <end position="155"/>
    </location>
</feature>
<evidence type="ECO:0000256" key="8">
    <source>
        <dbReference type="SAM" id="SignalP"/>
    </source>
</evidence>
<evidence type="ECO:0000256" key="1">
    <source>
        <dbReference type="ARBA" id="ARBA00004168"/>
    </source>
</evidence>
<dbReference type="InterPro" id="IPR008966">
    <property type="entry name" value="Adhesion_dom_sf"/>
</dbReference>
<evidence type="ECO:0000259" key="10">
    <source>
        <dbReference type="Pfam" id="PF17802"/>
    </source>
</evidence>
<dbReference type="SUPFAM" id="SSF49478">
    <property type="entry name" value="Cna protein B-type domain"/>
    <property type="match status" value="8"/>
</dbReference>
<dbReference type="InterPro" id="IPR011252">
    <property type="entry name" value="Fibrogen-bd_dom1"/>
</dbReference>